<evidence type="ECO:0000313" key="6">
    <source>
        <dbReference type="Proteomes" id="UP000521872"/>
    </source>
</evidence>
<dbReference type="InterPro" id="IPR004166">
    <property type="entry name" value="a-kinase_dom"/>
</dbReference>
<keyword evidence="2" id="KW-0808">Transferase</keyword>
<gene>
    <name evidence="5" type="ORF">D9613_008953</name>
</gene>
<dbReference type="EMBL" id="JAACJL010000031">
    <property type="protein sequence ID" value="KAF4616943.1"/>
    <property type="molecule type" value="Genomic_DNA"/>
</dbReference>
<keyword evidence="1" id="KW-0723">Serine/threonine-protein kinase</keyword>
<keyword evidence="3" id="KW-0418">Kinase</keyword>
<keyword evidence="6" id="KW-1185">Reference proteome</keyword>
<evidence type="ECO:0000256" key="1">
    <source>
        <dbReference type="ARBA" id="ARBA00022527"/>
    </source>
</evidence>
<dbReference type="Proteomes" id="UP000521872">
    <property type="component" value="Unassembled WGS sequence"/>
</dbReference>
<sequence length="128" mass="14338">MWAGPSLFQTFFSSITLWLNRHARNQMALAESFPLTVADGIEKGTSWLVDPLLKIEKERKFSGSQKAGTNSADLMGRSCDAFAHFARQDSEDTWVPVDIQGIVTHIIKDGRMMRSNKLVLYCLSCILA</sequence>
<proteinExistence type="predicted"/>
<evidence type="ECO:0000256" key="2">
    <source>
        <dbReference type="ARBA" id="ARBA00022679"/>
    </source>
</evidence>
<dbReference type="GO" id="GO:0005524">
    <property type="term" value="F:ATP binding"/>
    <property type="evidence" value="ECO:0007669"/>
    <property type="project" value="InterPro"/>
</dbReference>
<organism evidence="5 6">
    <name type="scientific">Agrocybe pediades</name>
    <dbReference type="NCBI Taxonomy" id="84607"/>
    <lineage>
        <taxon>Eukaryota</taxon>
        <taxon>Fungi</taxon>
        <taxon>Dikarya</taxon>
        <taxon>Basidiomycota</taxon>
        <taxon>Agaricomycotina</taxon>
        <taxon>Agaricomycetes</taxon>
        <taxon>Agaricomycetidae</taxon>
        <taxon>Agaricales</taxon>
        <taxon>Agaricineae</taxon>
        <taxon>Strophariaceae</taxon>
        <taxon>Agrocybe</taxon>
    </lineage>
</organism>
<dbReference type="GO" id="GO:0004674">
    <property type="term" value="F:protein serine/threonine kinase activity"/>
    <property type="evidence" value="ECO:0007669"/>
    <property type="project" value="UniProtKB-KW"/>
</dbReference>
<evidence type="ECO:0000259" key="4">
    <source>
        <dbReference type="Pfam" id="PF02816"/>
    </source>
</evidence>
<name>A0A8H4QTK9_9AGAR</name>
<accession>A0A8H4QTK9</accession>
<evidence type="ECO:0000256" key="3">
    <source>
        <dbReference type="ARBA" id="ARBA00022777"/>
    </source>
</evidence>
<reference evidence="5 6" key="1">
    <citation type="submission" date="2019-12" db="EMBL/GenBank/DDBJ databases">
        <authorList>
            <person name="Floudas D."/>
            <person name="Bentzer J."/>
            <person name="Ahren D."/>
            <person name="Johansson T."/>
            <person name="Persson P."/>
            <person name="Tunlid A."/>
        </authorList>
    </citation>
    <scope>NUCLEOTIDE SEQUENCE [LARGE SCALE GENOMIC DNA]</scope>
    <source>
        <strain evidence="5 6">CBS 102.39</strain>
    </source>
</reference>
<feature type="domain" description="Alpha-type protein kinase" evidence="4">
    <location>
        <begin position="39"/>
        <end position="113"/>
    </location>
</feature>
<dbReference type="AlphaFoldDB" id="A0A8H4QTK9"/>
<evidence type="ECO:0000313" key="5">
    <source>
        <dbReference type="EMBL" id="KAF4616943.1"/>
    </source>
</evidence>
<dbReference type="Pfam" id="PF02816">
    <property type="entry name" value="Alpha_kinase"/>
    <property type="match status" value="1"/>
</dbReference>
<protein>
    <recommendedName>
        <fullName evidence="4">Alpha-type protein kinase domain-containing protein</fullName>
    </recommendedName>
</protein>
<comment type="caution">
    <text evidence="5">The sequence shown here is derived from an EMBL/GenBank/DDBJ whole genome shotgun (WGS) entry which is preliminary data.</text>
</comment>